<dbReference type="Gene3D" id="3.20.20.450">
    <property type="entry name" value="EAL domain"/>
    <property type="match status" value="1"/>
</dbReference>
<dbReference type="InterPro" id="IPR035919">
    <property type="entry name" value="EAL_sf"/>
</dbReference>
<proteinExistence type="predicted"/>
<keyword evidence="3" id="KW-1185">Reference proteome</keyword>
<dbReference type="PANTHER" id="PTHR33121">
    <property type="entry name" value="CYCLIC DI-GMP PHOSPHODIESTERASE PDEF"/>
    <property type="match status" value="1"/>
</dbReference>
<name>A0ABT4YMM5_9VIBR</name>
<dbReference type="SMART" id="SM00052">
    <property type="entry name" value="EAL"/>
    <property type="match status" value="1"/>
</dbReference>
<dbReference type="InterPro" id="IPR001633">
    <property type="entry name" value="EAL_dom"/>
</dbReference>
<dbReference type="Proteomes" id="UP001210678">
    <property type="component" value="Unassembled WGS sequence"/>
</dbReference>
<dbReference type="EMBL" id="JAQLOI010000001">
    <property type="protein sequence ID" value="MDB1122695.1"/>
    <property type="molecule type" value="Genomic_DNA"/>
</dbReference>
<comment type="caution">
    <text evidence="2">The sequence shown here is derived from an EMBL/GenBank/DDBJ whole genome shotgun (WGS) entry which is preliminary data.</text>
</comment>
<dbReference type="SUPFAM" id="SSF141868">
    <property type="entry name" value="EAL domain-like"/>
    <property type="match status" value="1"/>
</dbReference>
<organism evidence="2 3">
    <name type="scientific">Vibrio algarum</name>
    <dbReference type="NCBI Taxonomy" id="3020714"/>
    <lineage>
        <taxon>Bacteria</taxon>
        <taxon>Pseudomonadati</taxon>
        <taxon>Pseudomonadota</taxon>
        <taxon>Gammaproteobacteria</taxon>
        <taxon>Vibrionales</taxon>
        <taxon>Vibrionaceae</taxon>
        <taxon>Vibrio</taxon>
    </lineage>
</organism>
<reference evidence="2 3" key="1">
    <citation type="submission" date="2023-01" db="EMBL/GenBank/DDBJ databases">
        <title>Vibrio sp. KJ40-1 sp.nov, isolated from marine algae.</title>
        <authorList>
            <person name="Butt M."/>
            <person name="Kim J.M.J."/>
            <person name="Jeon C.O.C."/>
        </authorList>
    </citation>
    <scope>NUCLEOTIDE SEQUENCE [LARGE SCALE GENOMIC DNA]</scope>
    <source>
        <strain evidence="2 3">KJ40-1</strain>
    </source>
</reference>
<evidence type="ECO:0000313" key="2">
    <source>
        <dbReference type="EMBL" id="MDB1122695.1"/>
    </source>
</evidence>
<accession>A0ABT4YMM5</accession>
<feature type="domain" description="EAL" evidence="1">
    <location>
        <begin position="1"/>
        <end position="197"/>
    </location>
</feature>
<dbReference type="Pfam" id="PF00563">
    <property type="entry name" value="EAL"/>
    <property type="match status" value="1"/>
</dbReference>
<evidence type="ECO:0000313" key="3">
    <source>
        <dbReference type="Proteomes" id="UP001210678"/>
    </source>
</evidence>
<gene>
    <name evidence="2" type="ORF">PGX00_02780</name>
</gene>
<evidence type="ECO:0000259" key="1">
    <source>
        <dbReference type="PROSITE" id="PS50883"/>
    </source>
</evidence>
<dbReference type="InterPro" id="IPR050706">
    <property type="entry name" value="Cyclic-di-GMP_PDE-like"/>
</dbReference>
<dbReference type="PANTHER" id="PTHR33121:SF76">
    <property type="entry name" value="SIGNALING PROTEIN"/>
    <property type="match status" value="1"/>
</dbReference>
<sequence>MGLSYVARQPILDRNKKLYGYELLFRNSEKNAFPSVTDEEATHKLVIEQFFEHDQSVLGGKLGFINFPYNSLIQKLPTVLPNEHVIIEILEDCEPTMDLLSAVIALKKEGYRFALDDFVPSPEWKPFLPYIDIIKFDIQILPLDKLERLMRKMAETNIKFLAEKIETYDEFKQALDMGFEYFQGYFFSKPELIKRKK</sequence>
<dbReference type="PROSITE" id="PS50883">
    <property type="entry name" value="EAL"/>
    <property type="match status" value="1"/>
</dbReference>
<protein>
    <submittedName>
        <fullName evidence="2">EAL domain-containing protein</fullName>
    </submittedName>
</protein>